<evidence type="ECO:0000256" key="1">
    <source>
        <dbReference type="SAM" id="MobiDB-lite"/>
    </source>
</evidence>
<dbReference type="AlphaFoldDB" id="A0AAV2T344"/>
<feature type="region of interest" description="Disordered" evidence="1">
    <location>
        <begin position="34"/>
        <end position="54"/>
    </location>
</feature>
<accession>A0AAV2T344</accession>
<gene>
    <name evidence="2" type="ORF">CDAUBV1_LOCUS4077</name>
</gene>
<protein>
    <submittedName>
        <fullName evidence="2">Uncharacterized protein</fullName>
    </submittedName>
</protein>
<dbReference type="Proteomes" id="UP001497525">
    <property type="component" value="Unassembled WGS sequence"/>
</dbReference>
<reference evidence="2" key="1">
    <citation type="submission" date="2024-06" db="EMBL/GenBank/DDBJ databases">
        <authorList>
            <person name="Liu X."/>
            <person name="Lenzi L."/>
            <person name="Haldenby T S."/>
            <person name="Uol C."/>
        </authorList>
    </citation>
    <scope>NUCLEOTIDE SEQUENCE</scope>
</reference>
<organism evidence="2 3">
    <name type="scientific">Calicophoron daubneyi</name>
    <name type="common">Rumen fluke</name>
    <name type="synonym">Paramphistomum daubneyi</name>
    <dbReference type="NCBI Taxonomy" id="300641"/>
    <lineage>
        <taxon>Eukaryota</taxon>
        <taxon>Metazoa</taxon>
        <taxon>Spiralia</taxon>
        <taxon>Lophotrochozoa</taxon>
        <taxon>Platyhelminthes</taxon>
        <taxon>Trematoda</taxon>
        <taxon>Digenea</taxon>
        <taxon>Plagiorchiida</taxon>
        <taxon>Pronocephalata</taxon>
        <taxon>Paramphistomoidea</taxon>
        <taxon>Paramphistomidae</taxon>
        <taxon>Calicophoron</taxon>
    </lineage>
</organism>
<comment type="caution">
    <text evidence="2">The sequence shown here is derived from an EMBL/GenBank/DDBJ whole genome shotgun (WGS) entry which is preliminary data.</text>
</comment>
<proteinExistence type="predicted"/>
<evidence type="ECO:0000313" key="3">
    <source>
        <dbReference type="Proteomes" id="UP001497525"/>
    </source>
</evidence>
<sequence length="102" mass="11534">MAGCFHVIHSDEYSCWSIDIQIVPPLLIHCANQAGRTDSRPNSPKPEEHLTTSGGLSKEGILFLLEEAVHKLRQATTEIENKTVQPYLSQQKFLLFGQVMKW</sequence>
<name>A0AAV2T344_CALDB</name>
<evidence type="ECO:0000313" key="2">
    <source>
        <dbReference type="EMBL" id="CAL5131589.1"/>
    </source>
</evidence>
<dbReference type="EMBL" id="CAXLJL010000101">
    <property type="protein sequence ID" value="CAL5131589.1"/>
    <property type="molecule type" value="Genomic_DNA"/>
</dbReference>